<reference evidence="2 3" key="1">
    <citation type="submission" date="2021-08" db="EMBL/GenBank/DDBJ databases">
        <authorList>
            <person name="Peeters C."/>
        </authorList>
    </citation>
    <scope>NUCLEOTIDE SEQUENCE [LARGE SCALE GENOMIC DNA]</scope>
    <source>
        <strain evidence="2 3">LMG 21510</strain>
    </source>
</reference>
<evidence type="ECO:0000313" key="3">
    <source>
        <dbReference type="Proteomes" id="UP000721236"/>
    </source>
</evidence>
<dbReference type="RefSeq" id="WP_224039333.1">
    <property type="nucleotide sequence ID" value="NZ_CAJZAH010000001.1"/>
</dbReference>
<sequence>MQDRKAFRLTYISASPRSTVLALVVASAIASAPAHAFLRNYMRNTVVGSMTVAEANAFSEAAGKALANTADGDTMEWTSPNPGRRDPIHATITALESRTDRGQPCRRMTTELRRGTSEERWTGWFCKQADGEWKSRRVGG</sequence>
<proteinExistence type="predicted"/>
<dbReference type="EMBL" id="CAJZAH010000001">
    <property type="protein sequence ID" value="CAG9166608.1"/>
    <property type="molecule type" value="Genomic_DNA"/>
</dbReference>
<protein>
    <recommendedName>
        <fullName evidence="4">Surface antigen domain-containing protein</fullName>
    </recommendedName>
</protein>
<organism evidence="2 3">
    <name type="scientific">Cupriavidus respiraculi</name>
    <dbReference type="NCBI Taxonomy" id="195930"/>
    <lineage>
        <taxon>Bacteria</taxon>
        <taxon>Pseudomonadati</taxon>
        <taxon>Pseudomonadota</taxon>
        <taxon>Betaproteobacteria</taxon>
        <taxon>Burkholderiales</taxon>
        <taxon>Burkholderiaceae</taxon>
        <taxon>Cupriavidus</taxon>
    </lineage>
</organism>
<gene>
    <name evidence="2" type="ORF">LMG21510_00454</name>
</gene>
<comment type="caution">
    <text evidence="2">The sequence shown here is derived from an EMBL/GenBank/DDBJ whole genome shotgun (WGS) entry which is preliminary data.</text>
</comment>
<feature type="chain" id="PRO_5045550028" description="Surface antigen domain-containing protein" evidence="1">
    <location>
        <begin position="37"/>
        <end position="140"/>
    </location>
</feature>
<keyword evidence="3" id="KW-1185">Reference proteome</keyword>
<evidence type="ECO:0008006" key="4">
    <source>
        <dbReference type="Google" id="ProtNLM"/>
    </source>
</evidence>
<evidence type="ECO:0000256" key="1">
    <source>
        <dbReference type="SAM" id="SignalP"/>
    </source>
</evidence>
<accession>A0ABM8WGV8</accession>
<name>A0ABM8WGV8_9BURK</name>
<dbReference type="Proteomes" id="UP000721236">
    <property type="component" value="Unassembled WGS sequence"/>
</dbReference>
<feature type="signal peptide" evidence="1">
    <location>
        <begin position="1"/>
        <end position="36"/>
    </location>
</feature>
<evidence type="ECO:0000313" key="2">
    <source>
        <dbReference type="EMBL" id="CAG9166608.1"/>
    </source>
</evidence>
<keyword evidence="1" id="KW-0732">Signal</keyword>